<organism evidence="1 2">
    <name type="scientific">Acetatifactor muris</name>
    <dbReference type="NCBI Taxonomy" id="879566"/>
    <lineage>
        <taxon>Bacteria</taxon>
        <taxon>Bacillati</taxon>
        <taxon>Bacillota</taxon>
        <taxon>Clostridia</taxon>
        <taxon>Lachnospirales</taxon>
        <taxon>Lachnospiraceae</taxon>
        <taxon>Acetatifactor</taxon>
    </lineage>
</organism>
<dbReference type="EMBL" id="OFSM01000002">
    <property type="protein sequence ID" value="SOY27593.1"/>
    <property type="molecule type" value="Genomic_DNA"/>
</dbReference>
<proteinExistence type="predicted"/>
<dbReference type="Proteomes" id="UP000236311">
    <property type="component" value="Unassembled WGS sequence"/>
</dbReference>
<protein>
    <submittedName>
        <fullName evidence="1">Uncharacterized protein</fullName>
    </submittedName>
</protein>
<dbReference type="AlphaFoldDB" id="A0A2K4ZAW7"/>
<name>A0A2K4ZAW7_9FIRM</name>
<sequence>MKNFVDSSEWEIKETMRRGYWTLSYRGRKRLRYVLYEVAISLTGKRAEFREIHEYYRSRKENPLKKMRKLKCMPWLWTGGTKKLGPYRKGRRS</sequence>
<keyword evidence="2" id="KW-1185">Reference proteome</keyword>
<evidence type="ECO:0000313" key="2">
    <source>
        <dbReference type="Proteomes" id="UP000236311"/>
    </source>
</evidence>
<gene>
    <name evidence="1" type="ORF">AMURIS_00297</name>
</gene>
<evidence type="ECO:0000313" key="1">
    <source>
        <dbReference type="EMBL" id="SOY27593.1"/>
    </source>
</evidence>
<reference evidence="1 2" key="1">
    <citation type="submission" date="2018-01" db="EMBL/GenBank/DDBJ databases">
        <authorList>
            <person name="Gaut B.S."/>
            <person name="Morton B.R."/>
            <person name="Clegg M.T."/>
            <person name="Duvall M.R."/>
        </authorList>
    </citation>
    <scope>NUCLEOTIDE SEQUENCE [LARGE SCALE GENOMIC DNA]</scope>
    <source>
        <strain evidence="1">GP69</strain>
    </source>
</reference>
<accession>A0A2K4ZAW7</accession>